<dbReference type="Pfam" id="PF02517">
    <property type="entry name" value="Rce1-like"/>
    <property type="match status" value="1"/>
</dbReference>
<dbReference type="RefSeq" id="WP_369789806.1">
    <property type="nucleotide sequence ID" value="NZ_CP165628.1"/>
</dbReference>
<feature type="transmembrane region" description="Helical" evidence="1">
    <location>
        <begin position="224"/>
        <end position="244"/>
    </location>
</feature>
<feature type="transmembrane region" description="Helical" evidence="1">
    <location>
        <begin position="38"/>
        <end position="58"/>
    </location>
</feature>
<gene>
    <name evidence="3" type="ORF">AB3G37_04240</name>
</gene>
<dbReference type="AlphaFoldDB" id="A0AB39VV05"/>
<reference evidence="3" key="1">
    <citation type="submission" date="2024-07" db="EMBL/GenBank/DDBJ databases">
        <authorList>
            <person name="Biller S.J."/>
        </authorList>
    </citation>
    <scope>NUCLEOTIDE SEQUENCE</scope>
    <source>
        <strain evidence="3">WC2420</strain>
    </source>
</reference>
<feature type="transmembrane region" description="Helical" evidence="1">
    <location>
        <begin position="70"/>
        <end position="87"/>
    </location>
</feature>
<feature type="transmembrane region" description="Helical" evidence="1">
    <location>
        <begin position="167"/>
        <end position="186"/>
    </location>
</feature>
<sequence length="273" mass="30118">MWWILAGSLAMLRLHRGTAVCLMLIALGWGMIDKVIDFSGLLAIAGIGLICLIVKAGDGFWRGLKPAGEVLLLACAIGLFVHIFPGFNNPKIIDAVKVGQQSAPFSMWFNFDKAIIPFILLMALPTLFYRPSVYRPARWAWLLLILSVPALLLTAVGLGGLRIEAHFPEWLGSFVLANLFFVSLAEEALFRGYLQQRLAGWLGPIPALFVTALLFGLAHIAGGVMLMVFAALAGVIYGLAWMWSGRLWTSTLFHFALNLCQLLLFTYPYYLNS</sequence>
<feature type="transmembrane region" description="Helical" evidence="1">
    <location>
        <begin position="12"/>
        <end position="32"/>
    </location>
</feature>
<keyword evidence="1" id="KW-0812">Transmembrane</keyword>
<dbReference type="GO" id="GO:0004175">
    <property type="term" value="F:endopeptidase activity"/>
    <property type="evidence" value="ECO:0007669"/>
    <property type="project" value="UniProtKB-ARBA"/>
</dbReference>
<dbReference type="EMBL" id="CP165628">
    <property type="protein sequence ID" value="XDU73328.1"/>
    <property type="molecule type" value="Genomic_DNA"/>
</dbReference>
<keyword evidence="1" id="KW-0472">Membrane</keyword>
<protein>
    <submittedName>
        <fullName evidence="3">Lysostaphin resistance A-like protein</fullName>
    </submittedName>
</protein>
<proteinExistence type="predicted"/>
<evidence type="ECO:0000256" key="1">
    <source>
        <dbReference type="SAM" id="Phobius"/>
    </source>
</evidence>
<feature type="transmembrane region" description="Helical" evidence="1">
    <location>
        <begin position="251"/>
        <end position="270"/>
    </location>
</feature>
<feature type="transmembrane region" description="Helical" evidence="1">
    <location>
        <begin position="107"/>
        <end position="129"/>
    </location>
</feature>
<evidence type="ECO:0000259" key="2">
    <source>
        <dbReference type="Pfam" id="PF02517"/>
    </source>
</evidence>
<dbReference type="GO" id="GO:0080120">
    <property type="term" value="P:CAAX-box protein maturation"/>
    <property type="evidence" value="ECO:0007669"/>
    <property type="project" value="UniProtKB-ARBA"/>
</dbReference>
<feature type="transmembrane region" description="Helical" evidence="1">
    <location>
        <begin position="141"/>
        <end position="161"/>
    </location>
</feature>
<accession>A0AB39VV05</accession>
<evidence type="ECO:0000313" key="3">
    <source>
        <dbReference type="EMBL" id="XDU73328.1"/>
    </source>
</evidence>
<name>A0AB39VV05_9GAMM</name>
<dbReference type="InterPro" id="IPR003675">
    <property type="entry name" value="Rce1/LyrA-like_dom"/>
</dbReference>
<feature type="domain" description="CAAX prenyl protease 2/Lysostaphin resistance protein A-like" evidence="2">
    <location>
        <begin position="170"/>
        <end position="259"/>
    </location>
</feature>
<keyword evidence="1" id="KW-1133">Transmembrane helix</keyword>
<organism evidence="3">
    <name type="scientific">Rouxiella sp. WC2420</name>
    <dbReference type="NCBI Taxonomy" id="3234145"/>
    <lineage>
        <taxon>Bacteria</taxon>
        <taxon>Pseudomonadati</taxon>
        <taxon>Pseudomonadota</taxon>
        <taxon>Gammaproteobacteria</taxon>
        <taxon>Enterobacterales</taxon>
        <taxon>Yersiniaceae</taxon>
        <taxon>Rouxiella</taxon>
    </lineage>
</organism>
<feature type="transmembrane region" description="Helical" evidence="1">
    <location>
        <begin position="198"/>
        <end position="218"/>
    </location>
</feature>